<keyword evidence="1" id="KW-0732">Signal</keyword>
<protein>
    <submittedName>
        <fullName evidence="2">Putative secreted protein</fullName>
    </submittedName>
</protein>
<name>A0A2M4C9H7_9DIPT</name>
<sequence length="94" mass="10683">MVCLVWLAVSVKFCNLLRAEVTVREPEPSWLTIASVLFFHLSWNPCLGVTLIAPTKEKPFPAISFSPFPRSTRSHRRWTVRCGCTTPRSGYGWS</sequence>
<dbReference type="EMBL" id="GGFJ01012768">
    <property type="protein sequence ID" value="MBW61909.1"/>
    <property type="molecule type" value="Transcribed_RNA"/>
</dbReference>
<feature type="chain" id="PRO_5014992766" evidence="1">
    <location>
        <begin position="20"/>
        <end position="94"/>
    </location>
</feature>
<dbReference type="AlphaFoldDB" id="A0A2M4C9H7"/>
<accession>A0A2M4C9H7</accession>
<evidence type="ECO:0000256" key="1">
    <source>
        <dbReference type="SAM" id="SignalP"/>
    </source>
</evidence>
<organism evidence="2">
    <name type="scientific">Anopheles marajoara</name>
    <dbReference type="NCBI Taxonomy" id="58244"/>
    <lineage>
        <taxon>Eukaryota</taxon>
        <taxon>Metazoa</taxon>
        <taxon>Ecdysozoa</taxon>
        <taxon>Arthropoda</taxon>
        <taxon>Hexapoda</taxon>
        <taxon>Insecta</taxon>
        <taxon>Pterygota</taxon>
        <taxon>Neoptera</taxon>
        <taxon>Endopterygota</taxon>
        <taxon>Diptera</taxon>
        <taxon>Nematocera</taxon>
        <taxon>Culicoidea</taxon>
        <taxon>Culicidae</taxon>
        <taxon>Anophelinae</taxon>
        <taxon>Anopheles</taxon>
    </lineage>
</organism>
<reference evidence="2" key="1">
    <citation type="submission" date="2018-01" db="EMBL/GenBank/DDBJ databases">
        <title>An insight into the sialome of Amazonian anophelines.</title>
        <authorList>
            <person name="Ribeiro J.M."/>
            <person name="Scarpassa V."/>
            <person name="Calvo E."/>
        </authorList>
    </citation>
    <scope>NUCLEOTIDE SEQUENCE</scope>
    <source>
        <tissue evidence="2">Salivary glands</tissue>
    </source>
</reference>
<proteinExistence type="predicted"/>
<feature type="signal peptide" evidence="1">
    <location>
        <begin position="1"/>
        <end position="19"/>
    </location>
</feature>
<evidence type="ECO:0000313" key="2">
    <source>
        <dbReference type="EMBL" id="MBW61909.1"/>
    </source>
</evidence>